<evidence type="ECO:0000313" key="1">
    <source>
        <dbReference type="EMBL" id="SEI51323.1"/>
    </source>
</evidence>
<protein>
    <submittedName>
        <fullName evidence="1">Heme oxygenase</fullName>
    </submittedName>
</protein>
<name>A0A1H6R6G5_9GAMM</name>
<dbReference type="STRING" id="529704.SAMN02927913_0951"/>
<evidence type="ECO:0000313" key="2">
    <source>
        <dbReference type="Proteomes" id="UP000199420"/>
    </source>
</evidence>
<dbReference type="Gene3D" id="1.20.910.10">
    <property type="entry name" value="Heme oxygenase-like"/>
    <property type="match status" value="1"/>
</dbReference>
<dbReference type="RefSeq" id="WP_091334153.1">
    <property type="nucleotide sequence ID" value="NZ_FNYC01000001.1"/>
</dbReference>
<dbReference type="InterPro" id="IPR016084">
    <property type="entry name" value="Haem_Oase-like_multi-hlx"/>
</dbReference>
<dbReference type="AlphaFoldDB" id="A0A1H6R6G5"/>
<organism evidence="1 2">
    <name type="scientific">Frateuria terrea</name>
    <dbReference type="NCBI Taxonomy" id="529704"/>
    <lineage>
        <taxon>Bacteria</taxon>
        <taxon>Pseudomonadati</taxon>
        <taxon>Pseudomonadota</taxon>
        <taxon>Gammaproteobacteria</taxon>
        <taxon>Lysobacterales</taxon>
        <taxon>Rhodanobacteraceae</taxon>
        <taxon>Frateuria</taxon>
    </lineage>
</organism>
<sequence length="197" mass="21474">MHDPRDAARSHLRAHTSDIHARLETLPVFEPILARRAGWGDYRRLLGAYHDFYTSAWQNLEVGYRELARVGPGVPPRQPLALLDEDLRSVGARARSVRPGAGASATPAQAVGWVWVAEGSALGGVVIDRALDSLFGARREGRRFFEPVSTSGLRWRAVCASIEILGNTKEALGSMTEGARDAFGCIERSLLNAKDDA</sequence>
<dbReference type="Proteomes" id="UP000199420">
    <property type="component" value="Unassembled WGS sequence"/>
</dbReference>
<dbReference type="SUPFAM" id="SSF48613">
    <property type="entry name" value="Heme oxygenase-like"/>
    <property type="match status" value="1"/>
</dbReference>
<dbReference type="CDD" id="cd19166">
    <property type="entry name" value="HemeO-bac"/>
    <property type="match status" value="1"/>
</dbReference>
<keyword evidence="2" id="KW-1185">Reference proteome</keyword>
<accession>A0A1H6R6G5</accession>
<reference evidence="1 2" key="1">
    <citation type="submission" date="2016-10" db="EMBL/GenBank/DDBJ databases">
        <authorList>
            <person name="de Groot N.N."/>
        </authorList>
    </citation>
    <scope>NUCLEOTIDE SEQUENCE [LARGE SCALE GENOMIC DNA]</scope>
    <source>
        <strain evidence="1 2">DSM 26515</strain>
    </source>
</reference>
<gene>
    <name evidence="1" type="ORF">SAMN04487997_1036</name>
</gene>
<dbReference type="EMBL" id="FNYC01000001">
    <property type="protein sequence ID" value="SEI51323.1"/>
    <property type="molecule type" value="Genomic_DNA"/>
</dbReference>
<proteinExistence type="predicted"/>